<proteinExistence type="inferred from homology"/>
<evidence type="ECO:0000256" key="7">
    <source>
        <dbReference type="ARBA" id="ARBA00022989"/>
    </source>
</evidence>
<dbReference type="PROSITE" id="PS00409">
    <property type="entry name" value="PROKAR_NTER_METHYL"/>
    <property type="match status" value="1"/>
</dbReference>
<dbReference type="Pfam" id="PF07963">
    <property type="entry name" value="N_methyl"/>
    <property type="match status" value="1"/>
</dbReference>
<keyword evidence="7 9" id="KW-1133">Transmembrane helix</keyword>
<feature type="transmembrane region" description="Helical" evidence="9">
    <location>
        <begin position="100"/>
        <end position="121"/>
    </location>
</feature>
<evidence type="ECO:0000256" key="3">
    <source>
        <dbReference type="ARBA" id="ARBA00022475"/>
    </source>
</evidence>
<dbReference type="NCBIfam" id="TIGR02532">
    <property type="entry name" value="IV_pilin_GFxxxE"/>
    <property type="match status" value="1"/>
</dbReference>
<comment type="function">
    <text evidence="9">Component of the type II secretion system required for the energy-dependent secretion of extracellular factors such as proteases and toxins from the periplasm.</text>
</comment>
<dbReference type="PANTHER" id="PTHR38779:SF2">
    <property type="entry name" value="TYPE II SECRETION SYSTEM PROTEIN I-RELATED"/>
    <property type="match status" value="1"/>
</dbReference>
<comment type="PTM">
    <text evidence="9">Cleaved by prepilin peptidase.</text>
</comment>
<dbReference type="GO" id="GO:0005886">
    <property type="term" value="C:plasma membrane"/>
    <property type="evidence" value="ECO:0007669"/>
    <property type="project" value="UniProtKB-SubCell"/>
</dbReference>
<keyword evidence="3" id="KW-1003">Cell membrane</keyword>
<protein>
    <recommendedName>
        <fullName evidence="9">Type II secretion system protein I</fullName>
        <shortName evidence="9">T2SS minor pseudopilin I</shortName>
    </recommendedName>
</protein>
<dbReference type="RefSeq" id="WP_241967867.1">
    <property type="nucleotide sequence ID" value="NZ_PIPX01000001.1"/>
</dbReference>
<dbReference type="InterPro" id="IPR003413">
    <property type="entry name" value="T2SS_GspI_C"/>
</dbReference>
<evidence type="ECO:0000256" key="8">
    <source>
        <dbReference type="ARBA" id="ARBA00023136"/>
    </source>
</evidence>
<reference evidence="12" key="1">
    <citation type="journal article" date="2018" name="Front. Microbiol.">
        <title>Genome-Based Analysis Reveals the Taxonomy and Diversity of the Family Idiomarinaceae.</title>
        <authorList>
            <person name="Liu Y."/>
            <person name="Lai Q."/>
            <person name="Shao Z."/>
        </authorList>
    </citation>
    <scope>NUCLEOTIDE SEQUENCE [LARGE SCALE GENOMIC DNA]</scope>
    <source>
        <strain evidence="12">PO-M2</strain>
    </source>
</reference>
<dbReference type="InterPro" id="IPR010052">
    <property type="entry name" value="T2SS_protein-GspI"/>
</dbReference>
<evidence type="ECO:0000259" key="10">
    <source>
        <dbReference type="Pfam" id="PF02501"/>
    </source>
</evidence>
<sequence length="211" mass="22429">MSTPAVVVVPRCTDVVTRGSTTGCAPRCADVVTRGSTTGCAPRCADVVTRGSTTGCAPRCADVVTRGSTTGCAPRFDNGCSIRIPPVVEPRATKHAGFTLVEVMAALAIFAMAALAGVAAATNHLNDLAYMEERTMARYAAANALARITLSENPRELKQGTETVASKQWHWRATFTETVTADVSYVEVTVRPSQDSTEKSYILGRYLRAPQ</sequence>
<name>A0A432Y5P3_9GAMM</name>
<keyword evidence="4 9" id="KW-0488">Methylation</keyword>
<organism evidence="11 12">
    <name type="scientific">Pseudidiomarina homiensis</name>
    <dbReference type="NCBI Taxonomy" id="364198"/>
    <lineage>
        <taxon>Bacteria</taxon>
        <taxon>Pseudomonadati</taxon>
        <taxon>Pseudomonadota</taxon>
        <taxon>Gammaproteobacteria</taxon>
        <taxon>Alteromonadales</taxon>
        <taxon>Idiomarinaceae</taxon>
        <taxon>Pseudidiomarina</taxon>
    </lineage>
</organism>
<comment type="subcellular location">
    <subcellularLocation>
        <location evidence="1 9">Cell inner membrane</location>
        <topology evidence="1 9">Single-pass membrane protein</topology>
    </subcellularLocation>
</comment>
<dbReference type="SUPFAM" id="SSF54523">
    <property type="entry name" value="Pili subunits"/>
    <property type="match status" value="1"/>
</dbReference>
<dbReference type="GO" id="GO:0015628">
    <property type="term" value="P:protein secretion by the type II secretion system"/>
    <property type="evidence" value="ECO:0007669"/>
    <property type="project" value="UniProtKB-UniRule"/>
</dbReference>
<keyword evidence="6 9" id="KW-0812">Transmembrane</keyword>
<accession>A0A432Y5P3</accession>
<evidence type="ECO:0000256" key="5">
    <source>
        <dbReference type="ARBA" id="ARBA00022519"/>
    </source>
</evidence>
<comment type="similarity">
    <text evidence="2 9">Belongs to the GSP I family.</text>
</comment>
<dbReference type="InterPro" id="IPR045584">
    <property type="entry name" value="Pilin-like"/>
</dbReference>
<comment type="caution">
    <text evidence="11">The sequence shown here is derived from an EMBL/GenBank/DDBJ whole genome shotgun (WGS) entry which is preliminary data.</text>
</comment>
<evidence type="ECO:0000313" key="12">
    <source>
        <dbReference type="Proteomes" id="UP000287649"/>
    </source>
</evidence>
<evidence type="ECO:0000256" key="4">
    <source>
        <dbReference type="ARBA" id="ARBA00022481"/>
    </source>
</evidence>
<dbReference type="InterPro" id="IPR012902">
    <property type="entry name" value="N_methyl_site"/>
</dbReference>
<dbReference type="Gene3D" id="3.30.1300.30">
    <property type="entry name" value="GSPII I/J protein-like"/>
    <property type="match status" value="1"/>
</dbReference>
<comment type="subunit">
    <text evidence="9">Type II secretion is composed of four main components: the outer membrane complex, the inner membrane complex, the cytoplasmic secretion ATPase and the periplasm-spanning pseudopilus.</text>
</comment>
<dbReference type="AlphaFoldDB" id="A0A432Y5P3"/>
<gene>
    <name evidence="11" type="primary">gspI</name>
    <name evidence="11" type="ORF">CWI70_05910</name>
</gene>
<dbReference type="Proteomes" id="UP000287649">
    <property type="component" value="Unassembled WGS sequence"/>
</dbReference>
<keyword evidence="12" id="KW-1185">Reference proteome</keyword>
<keyword evidence="5 9" id="KW-0997">Cell inner membrane</keyword>
<feature type="domain" description="Type II secretion system protein GspI C-terminal" evidence="10">
    <location>
        <begin position="131"/>
        <end position="200"/>
    </location>
</feature>
<keyword evidence="8 9" id="KW-0472">Membrane</keyword>
<evidence type="ECO:0000256" key="1">
    <source>
        <dbReference type="ARBA" id="ARBA00004377"/>
    </source>
</evidence>
<evidence type="ECO:0000256" key="2">
    <source>
        <dbReference type="ARBA" id="ARBA00008358"/>
    </source>
</evidence>
<dbReference type="EMBL" id="PIPX01000001">
    <property type="protein sequence ID" value="RUO56284.1"/>
    <property type="molecule type" value="Genomic_DNA"/>
</dbReference>
<evidence type="ECO:0000313" key="11">
    <source>
        <dbReference type="EMBL" id="RUO56284.1"/>
    </source>
</evidence>
<dbReference type="NCBIfam" id="TIGR01707">
    <property type="entry name" value="gspI"/>
    <property type="match status" value="1"/>
</dbReference>
<evidence type="ECO:0000256" key="9">
    <source>
        <dbReference type="RuleBase" id="RU368030"/>
    </source>
</evidence>
<dbReference type="Pfam" id="PF02501">
    <property type="entry name" value="T2SSI"/>
    <property type="match status" value="1"/>
</dbReference>
<evidence type="ECO:0000256" key="6">
    <source>
        <dbReference type="ARBA" id="ARBA00022692"/>
    </source>
</evidence>
<dbReference type="GO" id="GO:0015627">
    <property type="term" value="C:type II protein secretion system complex"/>
    <property type="evidence" value="ECO:0007669"/>
    <property type="project" value="UniProtKB-UniRule"/>
</dbReference>
<dbReference type="PANTHER" id="PTHR38779">
    <property type="entry name" value="TYPE II SECRETION SYSTEM PROTEIN I-RELATED"/>
    <property type="match status" value="1"/>
</dbReference>